<keyword evidence="3" id="KW-0728">SH3 domain</keyword>
<dbReference type="SUPFAM" id="SSF48452">
    <property type="entry name" value="TPR-like"/>
    <property type="match status" value="1"/>
</dbReference>
<organism evidence="10 11">
    <name type="scientific">Mycena pura</name>
    <dbReference type="NCBI Taxonomy" id="153505"/>
    <lineage>
        <taxon>Eukaryota</taxon>
        <taxon>Fungi</taxon>
        <taxon>Dikarya</taxon>
        <taxon>Basidiomycota</taxon>
        <taxon>Agaricomycotina</taxon>
        <taxon>Agaricomycetes</taxon>
        <taxon>Agaricomycetidae</taxon>
        <taxon>Agaricales</taxon>
        <taxon>Marasmiineae</taxon>
        <taxon>Mycenaceae</taxon>
        <taxon>Mycena</taxon>
    </lineage>
</organism>
<accession>A0AAD6VKK8</accession>
<feature type="repeat" description="TPR" evidence="7">
    <location>
        <begin position="36"/>
        <end position="69"/>
    </location>
</feature>
<dbReference type="PANTHER" id="PTHR15175:SF0">
    <property type="entry name" value="SH3 DOMAIN-CONTAINING PROTEIN C23A1.17"/>
    <property type="match status" value="1"/>
</dbReference>
<evidence type="ECO:0000256" key="7">
    <source>
        <dbReference type="PROSITE-ProRule" id="PRU00339"/>
    </source>
</evidence>
<protein>
    <submittedName>
        <fullName evidence="10">NADPH oxidase regulator NoxR</fullName>
    </submittedName>
</protein>
<dbReference type="InterPro" id="IPR000270">
    <property type="entry name" value="PB1_dom"/>
</dbReference>
<dbReference type="InterPro" id="IPR051864">
    <property type="entry name" value="NCF2_NOXA1"/>
</dbReference>
<dbReference type="SMART" id="SM00666">
    <property type="entry name" value="PB1"/>
    <property type="match status" value="1"/>
</dbReference>
<dbReference type="SMART" id="SM00028">
    <property type="entry name" value="TPR"/>
    <property type="match status" value="3"/>
</dbReference>
<feature type="compositionally biased region" description="Polar residues" evidence="8">
    <location>
        <begin position="264"/>
        <end position="276"/>
    </location>
</feature>
<comment type="subcellular location">
    <subcellularLocation>
        <location evidence="1">Cytoplasm</location>
    </subcellularLocation>
</comment>
<name>A0AAD6VKK8_9AGAR</name>
<evidence type="ECO:0000256" key="5">
    <source>
        <dbReference type="ARBA" id="ARBA00022737"/>
    </source>
</evidence>
<evidence type="ECO:0000313" key="11">
    <source>
        <dbReference type="Proteomes" id="UP001219525"/>
    </source>
</evidence>
<evidence type="ECO:0000256" key="1">
    <source>
        <dbReference type="ARBA" id="ARBA00004496"/>
    </source>
</evidence>
<evidence type="ECO:0000256" key="2">
    <source>
        <dbReference type="ARBA" id="ARBA00008051"/>
    </source>
</evidence>
<sequence>MSLKAELETWAAALEAYDKEDFEKALDLFTRIADSSKILTNMGLIYATLGEHEAAVERFIEATQLDSYLAVAYFQCGVSNFLLARYELAYKDFEEALLYLRGNQAINYEQLGLKFRLFSAEVLFNQGLSLIYMGRLEEGLADMEEARQVKATDEHNVIDDAIGDRGDGYTVFSIPVGVLYRPSEKKLQNAKTKDYMGKAKLIAASDSRDTTVGFSGVDRLAQGITPTGVFVDGEAGALARSNTRAPASAPARTDGDGPSGLGRSKTTLNVPSNARELTSPGGGDTGGGNSAPTRSASTGGMGGPARSNTVISTGRPSPNATIGGPVRGLSVRRGGSPPASTTKALPPAGGPAAGKESSRLTEIYDDYLDAYSDEAPPLPNAQQPDRVAAWARSNANPPSAGPPSAFVQRTGSRSAPGSSYATSSYGGGSVRRRVTRRNTSRRAQSTYEEEEEGYASGEDFDGPYELIKIRVKLHYDDDVRGMALTPETSFEEFMDKVTAKFGKDINGLHLKFRDEDGGKVSLRDESDYELAIETARESSKGKPEGKLEIWCMDA</sequence>
<dbReference type="Pfam" id="PF13181">
    <property type="entry name" value="TPR_8"/>
    <property type="match status" value="1"/>
</dbReference>
<keyword evidence="6 7" id="KW-0802">TPR repeat</keyword>
<comment type="caution">
    <text evidence="10">The sequence shown here is derived from an EMBL/GenBank/DDBJ whole genome shotgun (WGS) entry which is preliminary data.</text>
</comment>
<feature type="compositionally biased region" description="Gly residues" evidence="8">
    <location>
        <begin position="280"/>
        <end position="289"/>
    </location>
</feature>
<keyword evidence="4" id="KW-0963">Cytoplasm</keyword>
<dbReference type="EMBL" id="JARJCW010000030">
    <property type="protein sequence ID" value="KAJ7209672.1"/>
    <property type="molecule type" value="Genomic_DNA"/>
</dbReference>
<evidence type="ECO:0000259" key="9">
    <source>
        <dbReference type="PROSITE" id="PS51745"/>
    </source>
</evidence>
<evidence type="ECO:0000256" key="8">
    <source>
        <dbReference type="SAM" id="MobiDB-lite"/>
    </source>
</evidence>
<feature type="compositionally biased region" description="Basic residues" evidence="8">
    <location>
        <begin position="430"/>
        <end position="440"/>
    </location>
</feature>
<gene>
    <name evidence="10" type="ORF">GGX14DRAFT_452547</name>
</gene>
<dbReference type="Pfam" id="PF00564">
    <property type="entry name" value="PB1"/>
    <property type="match status" value="1"/>
</dbReference>
<dbReference type="InterPro" id="IPR053793">
    <property type="entry name" value="PB1-like"/>
</dbReference>
<feature type="domain" description="PB1" evidence="9">
    <location>
        <begin position="468"/>
        <end position="554"/>
    </location>
</feature>
<reference evidence="10" key="1">
    <citation type="submission" date="2023-03" db="EMBL/GenBank/DDBJ databases">
        <title>Massive genome expansion in bonnet fungi (Mycena s.s.) driven by repeated elements and novel gene families across ecological guilds.</title>
        <authorList>
            <consortium name="Lawrence Berkeley National Laboratory"/>
            <person name="Harder C.B."/>
            <person name="Miyauchi S."/>
            <person name="Viragh M."/>
            <person name="Kuo A."/>
            <person name="Thoen E."/>
            <person name="Andreopoulos B."/>
            <person name="Lu D."/>
            <person name="Skrede I."/>
            <person name="Drula E."/>
            <person name="Henrissat B."/>
            <person name="Morin E."/>
            <person name="Kohler A."/>
            <person name="Barry K."/>
            <person name="LaButti K."/>
            <person name="Morin E."/>
            <person name="Salamov A."/>
            <person name="Lipzen A."/>
            <person name="Mereny Z."/>
            <person name="Hegedus B."/>
            <person name="Baldrian P."/>
            <person name="Stursova M."/>
            <person name="Weitz H."/>
            <person name="Taylor A."/>
            <person name="Grigoriev I.V."/>
            <person name="Nagy L.G."/>
            <person name="Martin F."/>
            <person name="Kauserud H."/>
        </authorList>
    </citation>
    <scope>NUCLEOTIDE SEQUENCE</scope>
    <source>
        <strain evidence="10">9144</strain>
    </source>
</reference>
<evidence type="ECO:0000256" key="6">
    <source>
        <dbReference type="ARBA" id="ARBA00022803"/>
    </source>
</evidence>
<dbReference type="GO" id="GO:0005737">
    <property type="term" value="C:cytoplasm"/>
    <property type="evidence" value="ECO:0007669"/>
    <property type="project" value="UniProtKB-SubCell"/>
</dbReference>
<feature type="compositionally biased region" description="Polar residues" evidence="8">
    <location>
        <begin position="306"/>
        <end position="320"/>
    </location>
</feature>
<dbReference type="PANTHER" id="PTHR15175">
    <property type="entry name" value="NEUTROPHIL CYTOSOLIC FACTOR 2, NEUTROPHIL NADPH OXIDASE FACTOR 2"/>
    <property type="match status" value="1"/>
</dbReference>
<evidence type="ECO:0000256" key="4">
    <source>
        <dbReference type="ARBA" id="ARBA00022490"/>
    </source>
</evidence>
<feature type="region of interest" description="Disordered" evidence="8">
    <location>
        <begin position="240"/>
        <end position="358"/>
    </location>
</feature>
<keyword evidence="11" id="KW-1185">Reference proteome</keyword>
<dbReference type="InterPro" id="IPR019734">
    <property type="entry name" value="TPR_rpt"/>
</dbReference>
<dbReference type="SUPFAM" id="SSF54277">
    <property type="entry name" value="CAD &amp; PB1 domains"/>
    <property type="match status" value="1"/>
</dbReference>
<proteinExistence type="inferred from homology"/>
<feature type="compositionally biased region" description="Acidic residues" evidence="8">
    <location>
        <begin position="447"/>
        <end position="458"/>
    </location>
</feature>
<dbReference type="AlphaFoldDB" id="A0AAD6VKK8"/>
<feature type="compositionally biased region" description="Low complexity" evidence="8">
    <location>
        <begin position="392"/>
        <end position="405"/>
    </location>
</feature>
<dbReference type="PROSITE" id="PS50005">
    <property type="entry name" value="TPR"/>
    <property type="match status" value="1"/>
</dbReference>
<dbReference type="InterPro" id="IPR011990">
    <property type="entry name" value="TPR-like_helical_dom_sf"/>
</dbReference>
<feature type="compositionally biased region" description="Low complexity" evidence="8">
    <location>
        <begin position="412"/>
        <end position="424"/>
    </location>
</feature>
<dbReference type="Gene3D" id="1.25.40.10">
    <property type="entry name" value="Tetratricopeptide repeat domain"/>
    <property type="match status" value="1"/>
</dbReference>
<dbReference type="PROSITE" id="PS51745">
    <property type="entry name" value="PB1"/>
    <property type="match status" value="1"/>
</dbReference>
<dbReference type="Gene3D" id="3.10.20.90">
    <property type="entry name" value="Phosphatidylinositol 3-kinase Catalytic Subunit, Chain A, domain 1"/>
    <property type="match status" value="1"/>
</dbReference>
<dbReference type="FunFam" id="1.25.40.10:FF:000017">
    <property type="entry name" value="NADPH oxidase regulator NoxR"/>
    <property type="match status" value="1"/>
</dbReference>
<keyword evidence="5" id="KW-0677">Repeat</keyword>
<comment type="similarity">
    <text evidence="2">Belongs to the NCF2/NOXA1 family.</text>
</comment>
<evidence type="ECO:0000256" key="3">
    <source>
        <dbReference type="ARBA" id="ARBA00022443"/>
    </source>
</evidence>
<evidence type="ECO:0000313" key="10">
    <source>
        <dbReference type="EMBL" id="KAJ7209672.1"/>
    </source>
</evidence>
<feature type="region of interest" description="Disordered" evidence="8">
    <location>
        <begin position="392"/>
        <end position="458"/>
    </location>
</feature>
<dbReference type="Proteomes" id="UP001219525">
    <property type="component" value="Unassembled WGS sequence"/>
</dbReference>